<feature type="region of interest" description="Disordered" evidence="4">
    <location>
        <begin position="57"/>
        <end position="112"/>
    </location>
</feature>
<dbReference type="Pfam" id="PF00505">
    <property type="entry name" value="HMG_box"/>
    <property type="match status" value="1"/>
</dbReference>
<organism evidence="6 7">
    <name type="scientific">Cyclocybe aegerita</name>
    <name type="common">Black poplar mushroom</name>
    <name type="synonym">Agrocybe aegerita</name>
    <dbReference type="NCBI Taxonomy" id="1973307"/>
    <lineage>
        <taxon>Eukaryota</taxon>
        <taxon>Fungi</taxon>
        <taxon>Dikarya</taxon>
        <taxon>Basidiomycota</taxon>
        <taxon>Agaricomycotina</taxon>
        <taxon>Agaricomycetes</taxon>
        <taxon>Agaricomycetidae</taxon>
        <taxon>Agaricales</taxon>
        <taxon>Agaricineae</taxon>
        <taxon>Bolbitiaceae</taxon>
        <taxon>Cyclocybe</taxon>
    </lineage>
</organism>
<feature type="region of interest" description="Disordered" evidence="4">
    <location>
        <begin position="383"/>
        <end position="411"/>
    </location>
</feature>
<dbReference type="OrthoDB" id="6247875at2759"/>
<evidence type="ECO:0000259" key="5">
    <source>
        <dbReference type="PROSITE" id="PS50118"/>
    </source>
</evidence>
<evidence type="ECO:0000256" key="1">
    <source>
        <dbReference type="ARBA" id="ARBA00023125"/>
    </source>
</evidence>
<dbReference type="CDD" id="cd01389">
    <property type="entry name" value="HMG-box_ROX1-like"/>
    <property type="match status" value="1"/>
</dbReference>
<dbReference type="PANTHER" id="PTHR45789">
    <property type="entry name" value="FI18025P1"/>
    <property type="match status" value="1"/>
</dbReference>
<dbReference type="PANTHER" id="PTHR45789:SF2">
    <property type="entry name" value="FI18025P1"/>
    <property type="match status" value="1"/>
</dbReference>
<protein>
    <recommendedName>
        <fullName evidence="5">HMG box domain-containing protein</fullName>
    </recommendedName>
</protein>
<feature type="domain" description="HMG box" evidence="5">
    <location>
        <begin position="109"/>
        <end position="178"/>
    </location>
</feature>
<accession>A0A8S0VT87</accession>
<reference evidence="6 7" key="1">
    <citation type="submission" date="2020-01" db="EMBL/GenBank/DDBJ databases">
        <authorList>
            <person name="Gupta K D."/>
        </authorList>
    </citation>
    <scope>NUCLEOTIDE SEQUENCE [LARGE SCALE GENOMIC DNA]</scope>
</reference>
<evidence type="ECO:0000313" key="6">
    <source>
        <dbReference type="EMBL" id="CAA7259710.1"/>
    </source>
</evidence>
<dbReference type="SUPFAM" id="SSF47095">
    <property type="entry name" value="HMG-box"/>
    <property type="match status" value="1"/>
</dbReference>
<name>A0A8S0VT87_CYCAE</name>
<evidence type="ECO:0000256" key="3">
    <source>
        <dbReference type="PROSITE-ProRule" id="PRU00267"/>
    </source>
</evidence>
<dbReference type="EMBL" id="CACVBS010000028">
    <property type="protein sequence ID" value="CAA7259710.1"/>
    <property type="molecule type" value="Genomic_DNA"/>
</dbReference>
<evidence type="ECO:0000256" key="2">
    <source>
        <dbReference type="ARBA" id="ARBA00023242"/>
    </source>
</evidence>
<comment type="caution">
    <text evidence="6">The sequence shown here is derived from an EMBL/GenBank/DDBJ whole genome shotgun (WGS) entry which is preliminary data.</text>
</comment>
<dbReference type="AlphaFoldDB" id="A0A8S0VT87"/>
<gene>
    <name evidence="6" type="ORF">AAE3_LOCUS2009</name>
</gene>
<dbReference type="InterPro" id="IPR051356">
    <property type="entry name" value="SOX/SOX-like_TF"/>
</dbReference>
<dbReference type="GO" id="GO:0000981">
    <property type="term" value="F:DNA-binding transcription factor activity, RNA polymerase II-specific"/>
    <property type="evidence" value="ECO:0007669"/>
    <property type="project" value="TreeGrafter"/>
</dbReference>
<dbReference type="InterPro" id="IPR009071">
    <property type="entry name" value="HMG_box_dom"/>
</dbReference>
<keyword evidence="7" id="KW-1185">Reference proteome</keyword>
<evidence type="ECO:0000313" key="7">
    <source>
        <dbReference type="Proteomes" id="UP000467700"/>
    </source>
</evidence>
<dbReference type="InterPro" id="IPR036910">
    <property type="entry name" value="HMG_box_dom_sf"/>
</dbReference>
<feature type="region of interest" description="Disordered" evidence="4">
    <location>
        <begin position="302"/>
        <end position="333"/>
    </location>
</feature>
<sequence>MTSISEVKQEERSGPLQLHLAAPGSIEWSPTFKISTPQLPIQPLFPSYDEVPVAKANRGPYRHDRSSPLLSMPPSPPLSLHFPSDPSASRFASSNLLPQPDDSPSRHRIPRPPNAFMLFRSDFLKRGVIPNNVERRQQNLSRIAGQVWNMLDPEEKAHWHEQAAQVLNEHQLKNPNYKFTPAPRGSRQSKSKAREENPAMGDDDIRRIRERYARVIGPSPTSNRKRRHHKKARSVEVGDRFPTQAFPPSTNPAVHTFCSPPLPLGYMPVWVQHHQLFQGGSSFPVPTVPRRPSTSLGFAESKNDAMSAGGPHDGYSAPASPNTGPGFHKFINNNYHHTTLGQSSAPVAHPSPVEVNDALVYPPWNAFNSSLVAPQLSIPGSPIHPQLAGPSASTSASAPATCPSSTPQSPFIPSPIEETDALPTCFLEQTHAAENHNPFEALGINDDMLSFLKAPYDDGPSFLSDDAKEQFWCPGTDSLEQWDFQGDLDDTLTGLFAMGDYKDTSA</sequence>
<dbReference type="GO" id="GO:0005634">
    <property type="term" value="C:nucleus"/>
    <property type="evidence" value="ECO:0007669"/>
    <property type="project" value="UniProtKB-UniRule"/>
</dbReference>
<keyword evidence="1 3" id="KW-0238">DNA-binding</keyword>
<dbReference type="PROSITE" id="PS50118">
    <property type="entry name" value="HMG_BOX_2"/>
    <property type="match status" value="1"/>
</dbReference>
<evidence type="ECO:0000256" key="4">
    <source>
        <dbReference type="SAM" id="MobiDB-lite"/>
    </source>
</evidence>
<feature type="DNA-binding region" description="HMG box" evidence="3">
    <location>
        <begin position="109"/>
        <end position="178"/>
    </location>
</feature>
<dbReference type="SMART" id="SM00398">
    <property type="entry name" value="HMG"/>
    <property type="match status" value="1"/>
</dbReference>
<keyword evidence="2 3" id="KW-0539">Nucleus</keyword>
<feature type="compositionally biased region" description="Low complexity" evidence="4">
    <location>
        <begin position="78"/>
        <end position="87"/>
    </location>
</feature>
<dbReference type="Proteomes" id="UP000467700">
    <property type="component" value="Unassembled WGS sequence"/>
</dbReference>
<dbReference type="GO" id="GO:0000978">
    <property type="term" value="F:RNA polymerase II cis-regulatory region sequence-specific DNA binding"/>
    <property type="evidence" value="ECO:0007669"/>
    <property type="project" value="TreeGrafter"/>
</dbReference>
<feature type="compositionally biased region" description="Low complexity" evidence="4">
    <location>
        <begin position="388"/>
        <end position="409"/>
    </location>
</feature>
<feature type="region of interest" description="Disordered" evidence="4">
    <location>
        <begin position="169"/>
        <end position="200"/>
    </location>
</feature>
<proteinExistence type="predicted"/>
<dbReference type="Gene3D" id="1.10.30.10">
    <property type="entry name" value="High mobility group box domain"/>
    <property type="match status" value="1"/>
</dbReference>